<organism evidence="7 8">
    <name type="scientific">Trametes coccinea (strain BRFM310)</name>
    <name type="common">Pycnoporus coccineus</name>
    <dbReference type="NCBI Taxonomy" id="1353009"/>
    <lineage>
        <taxon>Eukaryota</taxon>
        <taxon>Fungi</taxon>
        <taxon>Dikarya</taxon>
        <taxon>Basidiomycota</taxon>
        <taxon>Agaricomycotina</taxon>
        <taxon>Agaricomycetes</taxon>
        <taxon>Polyporales</taxon>
        <taxon>Polyporaceae</taxon>
        <taxon>Trametes</taxon>
    </lineage>
</organism>
<dbReference type="AlphaFoldDB" id="A0A1Y2J2T0"/>
<keyword evidence="8" id="KW-1185">Reference proteome</keyword>
<dbReference type="SUPFAM" id="SSF53474">
    <property type="entry name" value="alpha/beta-Hydrolases"/>
    <property type="match status" value="1"/>
</dbReference>
<evidence type="ECO:0000256" key="4">
    <source>
        <dbReference type="ARBA" id="ARBA00048461"/>
    </source>
</evidence>
<feature type="domain" description="Fungal lipase-type" evidence="6">
    <location>
        <begin position="109"/>
        <end position="250"/>
    </location>
</feature>
<evidence type="ECO:0000256" key="3">
    <source>
        <dbReference type="ARBA" id="ARBA00047591"/>
    </source>
</evidence>
<accession>A0A1Y2J2T0</accession>
<reference evidence="7 8" key="1">
    <citation type="journal article" date="2015" name="Biotechnol. Biofuels">
        <title>Enhanced degradation of softwood versus hardwood by the white-rot fungus Pycnoporus coccineus.</title>
        <authorList>
            <person name="Couturier M."/>
            <person name="Navarro D."/>
            <person name="Chevret D."/>
            <person name="Henrissat B."/>
            <person name="Piumi F."/>
            <person name="Ruiz-Duenas F.J."/>
            <person name="Martinez A.T."/>
            <person name="Grigoriev I.V."/>
            <person name="Riley R."/>
            <person name="Lipzen A."/>
            <person name="Berrin J.G."/>
            <person name="Master E.R."/>
            <person name="Rosso M.N."/>
        </authorList>
    </citation>
    <scope>NUCLEOTIDE SEQUENCE [LARGE SCALE GENOMIC DNA]</scope>
    <source>
        <strain evidence="7 8">BRFM310</strain>
    </source>
</reference>
<dbReference type="EMBL" id="KZ084089">
    <property type="protein sequence ID" value="OSD07114.1"/>
    <property type="molecule type" value="Genomic_DNA"/>
</dbReference>
<comment type="similarity">
    <text evidence="2">Belongs to the AB hydrolase superfamily. Lipase family. Class 3 subfamily.</text>
</comment>
<protein>
    <submittedName>
        <fullName evidence="7">Alpha/beta-hydrolase</fullName>
    </submittedName>
</protein>
<evidence type="ECO:0000256" key="2">
    <source>
        <dbReference type="ARBA" id="ARBA00043996"/>
    </source>
</evidence>
<evidence type="ECO:0000313" key="8">
    <source>
        <dbReference type="Proteomes" id="UP000193067"/>
    </source>
</evidence>
<dbReference type="Proteomes" id="UP000193067">
    <property type="component" value="Unassembled WGS sequence"/>
</dbReference>
<dbReference type="Gene3D" id="3.40.50.1820">
    <property type="entry name" value="alpha/beta hydrolase"/>
    <property type="match status" value="1"/>
</dbReference>
<gene>
    <name evidence="7" type="ORF">PYCCODRAFT_1422568</name>
</gene>
<comment type="catalytic activity">
    <reaction evidence="3">
        <text>a diacylglycerol + H2O = a monoacylglycerol + a fatty acid + H(+)</text>
        <dbReference type="Rhea" id="RHEA:32731"/>
        <dbReference type="ChEBI" id="CHEBI:15377"/>
        <dbReference type="ChEBI" id="CHEBI:15378"/>
        <dbReference type="ChEBI" id="CHEBI:17408"/>
        <dbReference type="ChEBI" id="CHEBI:18035"/>
        <dbReference type="ChEBI" id="CHEBI:28868"/>
    </reaction>
</comment>
<dbReference type="CDD" id="cd00519">
    <property type="entry name" value="Lipase_3"/>
    <property type="match status" value="1"/>
</dbReference>
<evidence type="ECO:0000259" key="6">
    <source>
        <dbReference type="Pfam" id="PF01764"/>
    </source>
</evidence>
<dbReference type="InterPro" id="IPR051218">
    <property type="entry name" value="Sec_MonoDiacylglyc_Lipase"/>
</dbReference>
<dbReference type="PANTHER" id="PTHR45856:SF25">
    <property type="entry name" value="FUNGAL LIPASE-LIKE DOMAIN-CONTAINING PROTEIN"/>
    <property type="match status" value="1"/>
</dbReference>
<feature type="chain" id="PRO_5012056378" evidence="5">
    <location>
        <begin position="19"/>
        <end position="325"/>
    </location>
</feature>
<dbReference type="InterPro" id="IPR002921">
    <property type="entry name" value="Fungal_lipase-type"/>
</dbReference>
<keyword evidence="5" id="KW-0732">Signal</keyword>
<sequence>MTRMILPFLAFLATFARAAPTPLFGINLGSGEEDTDKPKAVSQDVITANILRPALFSRAAYCPTSNVTDWTCGSSCNALPNVKVLASGGNNEEIPQFFIASDPDTQTIVVAHQGTDPHEILSIANDIQFGQVAANNTLFPKADSSVKLHEGFQATQGRTADLVMSTVQSGLSSTGFKRVLVTGHSLGAAVASLDAAMLRMALPDDVQVQSVVFGLPRVGNQAWADLLDSLIPDFAHVTNQKDPVPTVPPHALEFEHPQGEIHITSVDAKTGNATMVACPGQENQLSQLKNCSPGFSIADIIELSIPNHLGPYFSGISFGDKACTP</sequence>
<dbReference type="InterPro" id="IPR029058">
    <property type="entry name" value="AB_hydrolase_fold"/>
</dbReference>
<comment type="catalytic activity">
    <reaction evidence="4">
        <text>a monoacylglycerol + H2O = glycerol + a fatty acid + H(+)</text>
        <dbReference type="Rhea" id="RHEA:15245"/>
        <dbReference type="ChEBI" id="CHEBI:15377"/>
        <dbReference type="ChEBI" id="CHEBI:15378"/>
        <dbReference type="ChEBI" id="CHEBI:17408"/>
        <dbReference type="ChEBI" id="CHEBI:17754"/>
        <dbReference type="ChEBI" id="CHEBI:28868"/>
    </reaction>
</comment>
<proteinExistence type="inferred from homology"/>
<dbReference type="STRING" id="1353009.A0A1Y2J2T0"/>
<keyword evidence="7" id="KW-0378">Hydrolase</keyword>
<dbReference type="OrthoDB" id="426718at2759"/>
<evidence type="ECO:0000256" key="1">
    <source>
        <dbReference type="ARBA" id="ARBA00023157"/>
    </source>
</evidence>
<evidence type="ECO:0000256" key="5">
    <source>
        <dbReference type="SAM" id="SignalP"/>
    </source>
</evidence>
<keyword evidence="1" id="KW-1015">Disulfide bond</keyword>
<evidence type="ECO:0000313" key="7">
    <source>
        <dbReference type="EMBL" id="OSD07114.1"/>
    </source>
</evidence>
<dbReference type="GO" id="GO:0006629">
    <property type="term" value="P:lipid metabolic process"/>
    <property type="evidence" value="ECO:0007669"/>
    <property type="project" value="InterPro"/>
</dbReference>
<dbReference type="GO" id="GO:0016787">
    <property type="term" value="F:hydrolase activity"/>
    <property type="evidence" value="ECO:0007669"/>
    <property type="project" value="UniProtKB-KW"/>
</dbReference>
<dbReference type="PANTHER" id="PTHR45856">
    <property type="entry name" value="ALPHA/BETA-HYDROLASES SUPERFAMILY PROTEIN"/>
    <property type="match status" value="1"/>
</dbReference>
<dbReference type="Pfam" id="PF01764">
    <property type="entry name" value="Lipase_3"/>
    <property type="match status" value="1"/>
</dbReference>
<feature type="signal peptide" evidence="5">
    <location>
        <begin position="1"/>
        <end position="18"/>
    </location>
</feature>
<name>A0A1Y2J2T0_TRAC3</name>